<dbReference type="InterPro" id="IPR006073">
    <property type="entry name" value="GTP-bd"/>
</dbReference>
<evidence type="ECO:0000256" key="2">
    <source>
        <dbReference type="ARBA" id="ARBA00023134"/>
    </source>
</evidence>
<dbReference type="Pfam" id="PF01926">
    <property type="entry name" value="MMR_HSR1"/>
    <property type="match status" value="2"/>
</dbReference>
<dbReference type="PANTHER" id="PTHR43834">
    <property type="entry name" value="GTPASE DER"/>
    <property type="match status" value="1"/>
</dbReference>
<dbReference type="InterPro" id="IPR015946">
    <property type="entry name" value="KH_dom-like_a/b"/>
</dbReference>
<dbReference type="EMBL" id="QGNW01000042">
    <property type="protein sequence ID" value="RVX08313.1"/>
    <property type="molecule type" value="Genomic_DNA"/>
</dbReference>
<reference evidence="4 5" key="1">
    <citation type="journal article" date="2018" name="PLoS Genet.">
        <title>Population sequencing reveals clonal diversity and ancestral inbreeding in the grapevine cultivar Chardonnay.</title>
        <authorList>
            <person name="Roach M.J."/>
            <person name="Johnson D.L."/>
            <person name="Bohlmann J."/>
            <person name="van Vuuren H.J."/>
            <person name="Jones S.J."/>
            <person name="Pretorius I.S."/>
            <person name="Schmidt S.A."/>
            <person name="Borneman A.R."/>
        </authorList>
    </citation>
    <scope>NUCLEOTIDE SEQUENCE [LARGE SCALE GENOMIC DNA]</scope>
    <source>
        <strain evidence="5">cv. Chardonnay</strain>
        <tissue evidence="4">Leaf</tissue>
    </source>
</reference>
<dbReference type="AlphaFoldDB" id="A0A438JH78"/>
<dbReference type="GO" id="GO:0005525">
    <property type="term" value="F:GTP binding"/>
    <property type="evidence" value="ECO:0007669"/>
    <property type="project" value="UniProtKB-KW"/>
</dbReference>
<protein>
    <submittedName>
        <fullName evidence="4">GTPase Der</fullName>
    </submittedName>
</protein>
<evidence type="ECO:0000313" key="5">
    <source>
        <dbReference type="Proteomes" id="UP000288805"/>
    </source>
</evidence>
<evidence type="ECO:0000259" key="3">
    <source>
        <dbReference type="Pfam" id="PF01926"/>
    </source>
</evidence>
<feature type="domain" description="G" evidence="3">
    <location>
        <begin position="195"/>
        <end position="337"/>
    </location>
</feature>
<dbReference type="NCBIfam" id="TIGR00231">
    <property type="entry name" value="small_GTP"/>
    <property type="match status" value="1"/>
</dbReference>
<dbReference type="Proteomes" id="UP000288805">
    <property type="component" value="Unassembled WGS sequence"/>
</dbReference>
<dbReference type="CDD" id="cd01894">
    <property type="entry name" value="EngA1"/>
    <property type="match status" value="1"/>
</dbReference>
<keyword evidence="1" id="KW-0547">Nucleotide-binding</keyword>
<organism evidence="4 5">
    <name type="scientific">Vitis vinifera</name>
    <name type="common">Grape</name>
    <dbReference type="NCBI Taxonomy" id="29760"/>
    <lineage>
        <taxon>Eukaryota</taxon>
        <taxon>Viridiplantae</taxon>
        <taxon>Streptophyta</taxon>
        <taxon>Embryophyta</taxon>
        <taxon>Tracheophyta</taxon>
        <taxon>Spermatophyta</taxon>
        <taxon>Magnoliopsida</taxon>
        <taxon>eudicotyledons</taxon>
        <taxon>Gunneridae</taxon>
        <taxon>Pentapetalae</taxon>
        <taxon>rosids</taxon>
        <taxon>Vitales</taxon>
        <taxon>Vitaceae</taxon>
        <taxon>Viteae</taxon>
        <taxon>Vitis</taxon>
    </lineage>
</organism>
<sequence>MPVPRLKHPSTAAIGEQIHCKPSQPNSLSNGFSFSFHPLRYVILTVGVLLGDVSLMGSSAFSPSKVLRLQGHSSKQSCSQILHKETPFADAKVAFGSLFDVLGINGIGTAPLRPNYYGLITYLNFPYTINCGFCTLSRSAEEILLNPTQSNDVIGNLEDSNVGFDDVAPTDGPQIKDGNKNLVEFTKVDVNLLPTVILVGRPNVGKSALFNRLIRRREALVYNTPDDHVTRDFREGIAKLGDLRFRVLDSAGLEMAATSGSILGRTADMTANVLARSQFAIFLIDVRIQESSGACGCIWLVRNSVNFTAGLHPMDLEVGKWLRRHAPGICTILVMNKSESLDDGAGLLASAAGEAYELGFGDPIAISAETGLGMAELYESLRPLLEDYMLQVLDVSGGALPPPGHKASLPQDIVMLWGAVRQFGKRETANFEDEEGNGRMGLAGLVVVICLSLGGFHFVYFNLLSGIHCASCVGWMRLKSLPSVQLHLGRLHVLMCDCRYKGSQENSSCDVEESKLPLQLAIVGRPNVGKSTLLNTLLQENRVLVGPEAGLTRDSVRAQFQFQGRTVYLWDPSMVLTVNSFHSILLGLYPMISVYKIFSGVDTAGWLQRTKQEKGPASLSVMQSRKSIMRAHVVALVLDAEEIANARSSMKHAEVVIARRAVEEGRGLVVIVNKMDLLRGRKNSKLYEKVMEAVPEEIQMVIPQEYQLYSFSIRGKGRISVMRQVIDTYEKWCLRLSTARLNRWLRKVMSRHSWKDQAAQPKIKYFTQRSIPKKVGGIGNIKSTSSAGRTAERISSDKRSLFTSENVNLGTVLKVFVLSNTVSYIWMVVISQCELLYVSDASMFDILSLRVT</sequence>
<dbReference type="PANTHER" id="PTHR43834:SF6">
    <property type="entry name" value="GTPASE DER"/>
    <property type="match status" value="1"/>
</dbReference>
<dbReference type="Gene3D" id="3.40.50.300">
    <property type="entry name" value="P-loop containing nucleotide triphosphate hydrolases"/>
    <property type="match status" value="2"/>
</dbReference>
<proteinExistence type="predicted"/>
<accession>A0A438JH78</accession>
<gene>
    <name evidence="4" type="primary">der_3</name>
    <name evidence="4" type="ORF">CK203_017646</name>
</gene>
<dbReference type="InterPro" id="IPR005225">
    <property type="entry name" value="Small_GTP-bd"/>
</dbReference>
<keyword evidence="2" id="KW-0342">GTP-binding</keyword>
<dbReference type="SUPFAM" id="SSF52540">
    <property type="entry name" value="P-loop containing nucleoside triphosphate hydrolases"/>
    <property type="match status" value="2"/>
</dbReference>
<evidence type="ECO:0000313" key="4">
    <source>
        <dbReference type="EMBL" id="RVX08313.1"/>
    </source>
</evidence>
<dbReference type="InterPro" id="IPR027417">
    <property type="entry name" value="P-loop_NTPase"/>
</dbReference>
<name>A0A438JH78_VITVI</name>
<evidence type="ECO:0000256" key="1">
    <source>
        <dbReference type="ARBA" id="ARBA00022741"/>
    </source>
</evidence>
<dbReference type="Gene3D" id="3.30.300.20">
    <property type="match status" value="1"/>
</dbReference>
<comment type="caution">
    <text evidence="4">The sequence shown here is derived from an EMBL/GenBank/DDBJ whole genome shotgun (WGS) entry which is preliminary data.</text>
</comment>
<feature type="domain" description="G" evidence="3">
    <location>
        <begin position="520"/>
        <end position="674"/>
    </location>
</feature>